<dbReference type="PANTHER" id="PTHR15396:SF1">
    <property type="entry name" value="RIBONUCLEASE P PROTEIN SUBUNIT P40"/>
    <property type="match status" value="1"/>
</dbReference>
<dbReference type="PANTHER" id="PTHR15396">
    <property type="entry name" value="RIBONUCLEASE P PROTEIN SUBUNIT P40"/>
    <property type="match status" value="1"/>
</dbReference>
<dbReference type="EMBL" id="ML977313">
    <property type="protein sequence ID" value="KAF2120803.1"/>
    <property type="molecule type" value="Genomic_DNA"/>
</dbReference>
<dbReference type="GO" id="GO:0030681">
    <property type="term" value="C:multimeric ribonuclease P complex"/>
    <property type="evidence" value="ECO:0007669"/>
    <property type="project" value="TreeGrafter"/>
</dbReference>
<dbReference type="GO" id="GO:0000447">
    <property type="term" value="P:endonucleolytic cleavage in ITS1 to separate SSU-rRNA from 5.8S rRNA and LSU-rRNA from tricistronic rRNA transcript (SSU-rRNA, 5.8S rRNA, LSU-rRNA)"/>
    <property type="evidence" value="ECO:0007669"/>
    <property type="project" value="TreeGrafter"/>
</dbReference>
<dbReference type="OrthoDB" id="63112at2759"/>
<name>A0A6A5ZPM2_9PLEO</name>
<evidence type="ECO:0000313" key="2">
    <source>
        <dbReference type="Proteomes" id="UP000799770"/>
    </source>
</evidence>
<reference evidence="1" key="1">
    <citation type="journal article" date="2020" name="Stud. Mycol.">
        <title>101 Dothideomycetes genomes: a test case for predicting lifestyles and emergence of pathogens.</title>
        <authorList>
            <person name="Haridas S."/>
            <person name="Albert R."/>
            <person name="Binder M."/>
            <person name="Bloem J."/>
            <person name="Labutti K."/>
            <person name="Salamov A."/>
            <person name="Andreopoulos B."/>
            <person name="Baker S."/>
            <person name="Barry K."/>
            <person name="Bills G."/>
            <person name="Bluhm B."/>
            <person name="Cannon C."/>
            <person name="Castanera R."/>
            <person name="Culley D."/>
            <person name="Daum C."/>
            <person name="Ezra D."/>
            <person name="Gonzalez J."/>
            <person name="Henrissat B."/>
            <person name="Kuo A."/>
            <person name="Liang C."/>
            <person name="Lipzen A."/>
            <person name="Lutzoni F."/>
            <person name="Magnuson J."/>
            <person name="Mondo S."/>
            <person name="Nolan M."/>
            <person name="Ohm R."/>
            <person name="Pangilinan J."/>
            <person name="Park H.-J."/>
            <person name="Ramirez L."/>
            <person name="Alfaro M."/>
            <person name="Sun H."/>
            <person name="Tritt A."/>
            <person name="Yoshinaga Y."/>
            <person name="Zwiers L.-H."/>
            <person name="Turgeon B."/>
            <person name="Goodwin S."/>
            <person name="Spatafora J."/>
            <person name="Crous P."/>
            <person name="Grigoriev I."/>
        </authorList>
    </citation>
    <scope>NUCLEOTIDE SEQUENCE</scope>
    <source>
        <strain evidence="1">CBS 627.86</strain>
    </source>
</reference>
<evidence type="ECO:0000313" key="1">
    <source>
        <dbReference type="EMBL" id="KAF2120803.1"/>
    </source>
</evidence>
<dbReference type="Proteomes" id="UP000799770">
    <property type="component" value="Unassembled WGS sequence"/>
</dbReference>
<dbReference type="GO" id="GO:0000172">
    <property type="term" value="C:ribonuclease MRP complex"/>
    <property type="evidence" value="ECO:0007669"/>
    <property type="project" value="TreeGrafter"/>
</dbReference>
<dbReference type="Pfam" id="PF08584">
    <property type="entry name" value="Ribonuc_P_40"/>
    <property type="match status" value="1"/>
</dbReference>
<gene>
    <name evidence="1" type="ORF">BDV96DRAFT_641458</name>
</gene>
<keyword evidence="2" id="KW-1185">Reference proteome</keyword>
<dbReference type="GO" id="GO:0001682">
    <property type="term" value="P:tRNA 5'-leader removal"/>
    <property type="evidence" value="ECO:0007669"/>
    <property type="project" value="InterPro"/>
</dbReference>
<dbReference type="InterPro" id="IPR013893">
    <property type="entry name" value="RNase_P_Rpp40"/>
</dbReference>
<protein>
    <submittedName>
        <fullName evidence="1">Ribonuclease P 40kDa subunit-domain-containing protein</fullName>
    </submittedName>
</protein>
<sequence length="366" mass="41865">MLDIRKDDGPHSKVFFSHTLLPGYIDPRNPSTKKKPFSTFLAQPFSHTVDLILPEEIYELVQAHLEKASVGQLHYARVFMRLGELLEGDFFTEYIKKGNIMMLSEGRPLADNVFSLYEGKLRLELDRATYERCGLVGQPVEDGGRKHQKARWVVEYDLRAPSMLHGKKGFSRLEWACRNVLNQSLMWLFSDLRSSTVEALRKGPIAKHHPFVATVQPETSVLENVASPNLTISGLSGLYKQEVSMALLEWLHLANLNSPRVRQDNQIDSFLSRYEVPDFGGEIVSQGLVRVRWRGFISPRFVRELYLRARKHSLQVEEDKRDGEGGTSYLEEDRWCAITAKAFEGYGGCYTVMQFAGRDTLTWECD</sequence>
<proteinExistence type="predicted"/>
<organism evidence="1 2">
    <name type="scientific">Lophiotrema nucula</name>
    <dbReference type="NCBI Taxonomy" id="690887"/>
    <lineage>
        <taxon>Eukaryota</taxon>
        <taxon>Fungi</taxon>
        <taxon>Dikarya</taxon>
        <taxon>Ascomycota</taxon>
        <taxon>Pezizomycotina</taxon>
        <taxon>Dothideomycetes</taxon>
        <taxon>Pleosporomycetidae</taxon>
        <taxon>Pleosporales</taxon>
        <taxon>Lophiotremataceae</taxon>
        <taxon>Lophiotrema</taxon>
    </lineage>
</organism>
<accession>A0A6A5ZPM2</accession>
<dbReference type="GO" id="GO:0000171">
    <property type="term" value="F:ribonuclease MRP activity"/>
    <property type="evidence" value="ECO:0007669"/>
    <property type="project" value="TreeGrafter"/>
</dbReference>
<dbReference type="GO" id="GO:0004526">
    <property type="term" value="F:ribonuclease P activity"/>
    <property type="evidence" value="ECO:0007669"/>
    <property type="project" value="TreeGrafter"/>
</dbReference>
<dbReference type="AlphaFoldDB" id="A0A6A5ZPM2"/>